<dbReference type="GO" id="GO:0000122">
    <property type="term" value="P:negative regulation of transcription by RNA polymerase II"/>
    <property type="evidence" value="ECO:0007669"/>
    <property type="project" value="TreeGrafter"/>
</dbReference>
<protein>
    <submittedName>
        <fullName evidence="6">Prefoldin, alpha subunit</fullName>
    </submittedName>
</protein>
<evidence type="ECO:0000313" key="6">
    <source>
        <dbReference type="EMBL" id="KIH55895.1"/>
    </source>
</evidence>
<keyword evidence="3" id="KW-0539">Nucleus</keyword>
<evidence type="ECO:0000256" key="2">
    <source>
        <dbReference type="ARBA" id="ARBA00011695"/>
    </source>
</evidence>
<evidence type="ECO:0000313" key="7">
    <source>
        <dbReference type="Proteomes" id="UP000054047"/>
    </source>
</evidence>
<dbReference type="InterPro" id="IPR004127">
    <property type="entry name" value="Prefoldin_subunit_alpha"/>
</dbReference>
<comment type="subcellular location">
    <subcellularLocation>
        <location evidence="1">Nucleus</location>
    </subcellularLocation>
</comment>
<evidence type="ECO:0000256" key="1">
    <source>
        <dbReference type="ARBA" id="ARBA00004123"/>
    </source>
</evidence>
<dbReference type="PANTHER" id="PTHR15111">
    <property type="entry name" value="RNA POLYMERASE II SUBUNIT 5-MEDIATING PROTEIN NNX3"/>
    <property type="match status" value="1"/>
</dbReference>
<dbReference type="Proteomes" id="UP000054047">
    <property type="component" value="Unassembled WGS sequence"/>
</dbReference>
<feature type="region of interest" description="Disordered" evidence="5">
    <location>
        <begin position="320"/>
        <end position="477"/>
    </location>
</feature>
<organism evidence="6 7">
    <name type="scientific">Ancylostoma duodenale</name>
    <dbReference type="NCBI Taxonomy" id="51022"/>
    <lineage>
        <taxon>Eukaryota</taxon>
        <taxon>Metazoa</taxon>
        <taxon>Ecdysozoa</taxon>
        <taxon>Nematoda</taxon>
        <taxon>Chromadorea</taxon>
        <taxon>Rhabditida</taxon>
        <taxon>Rhabditina</taxon>
        <taxon>Rhabditomorpha</taxon>
        <taxon>Strongyloidea</taxon>
        <taxon>Ancylostomatidae</taxon>
        <taxon>Ancylostomatinae</taxon>
        <taxon>Ancylostoma</taxon>
    </lineage>
</organism>
<dbReference type="NCBIfam" id="TIGR00293">
    <property type="entry name" value="prefoldin subunit alpha"/>
    <property type="match status" value="1"/>
</dbReference>
<feature type="compositionally biased region" description="Basic and acidic residues" evidence="5">
    <location>
        <begin position="363"/>
        <end position="373"/>
    </location>
</feature>
<dbReference type="InterPro" id="IPR052255">
    <property type="entry name" value="RNA_pol_II_subunit5-mediator"/>
</dbReference>
<name>A0A0C2G4K4_9BILA</name>
<dbReference type="CDD" id="cd23159">
    <property type="entry name" value="Prefoldin_URI1"/>
    <property type="match status" value="1"/>
</dbReference>
<evidence type="ECO:0000256" key="5">
    <source>
        <dbReference type="SAM" id="MobiDB-lite"/>
    </source>
</evidence>
<dbReference type="GO" id="GO:0019212">
    <property type="term" value="F:phosphatase inhibitor activity"/>
    <property type="evidence" value="ECO:0007669"/>
    <property type="project" value="TreeGrafter"/>
</dbReference>
<feature type="compositionally biased region" description="Polar residues" evidence="5">
    <location>
        <begin position="439"/>
        <end position="452"/>
    </location>
</feature>
<accession>A0A0C2G4K4</accession>
<dbReference type="PANTHER" id="PTHR15111:SF0">
    <property type="entry name" value="UNCONVENTIONAL PREFOLDIN RPB5 INTERACTOR 1"/>
    <property type="match status" value="1"/>
</dbReference>
<dbReference type="Gene3D" id="1.10.287.370">
    <property type="match status" value="1"/>
</dbReference>
<dbReference type="Pfam" id="PF02996">
    <property type="entry name" value="Prefoldin"/>
    <property type="match status" value="1"/>
</dbReference>
<sequence length="528" mass="57724">MATAAILNEERMKAYSTAAEQTFSRIKKLLDAKHQELKEYDSLIQKLEELPRKRTHSIMCPVGSVGFLPASIVHTNEVLVGLGDGYFVDTTCYDAVQILQRRKKVVEKNIADLHEHENLLKNYSKYAKELFERQRNSDEVEIREEYDEVKEAELRRKRKSRVVTPRPVTKTMADINAEAELMKRLEELEQQELRNGELDPSFDDTVEEDDEAPPTSELDSDDLSEPENGRRVNIGPFTVQNLGPDAPVIGSGGADGQRDVVERIDSSKAAVTKSVMEMGSGAGDKAEGVGTAAEESKKKKPTKKKSVVFAENLEDATLIDKNAPLDSDDLSEPENGRRVNIGPFTVQNLGPDAPVIGSGGADGQRDNVERIDSSKAAVTRLVTEMGSGAGDDAESVEAAGEGSKKKKPRKKKSVVFAENLEDATLIDKNAPPSDVRGEPSTSTSDVRTTSILRNAGEKTPTDENLLAKMGTSDEPHKVILPGSKAAFTGVVQEKNVEVLETGAVEPAVSGDSTKRQSLFKMKRLKNHV</sequence>
<feature type="compositionally biased region" description="Acidic residues" evidence="5">
    <location>
        <begin position="200"/>
        <end position="225"/>
    </location>
</feature>
<proteinExistence type="inferred from homology"/>
<dbReference type="InterPro" id="IPR009053">
    <property type="entry name" value="Prefoldin"/>
</dbReference>
<comment type="similarity">
    <text evidence="4">Belongs to the RNA polymerase II subunit 5-mediating protein family.</text>
</comment>
<comment type="subunit">
    <text evidence="2">Heterohexamer of two PFD-alpha type and four PFD-beta type subunits.</text>
</comment>
<evidence type="ECO:0000256" key="4">
    <source>
        <dbReference type="ARBA" id="ARBA00038295"/>
    </source>
</evidence>
<feature type="compositionally biased region" description="Basic residues" evidence="5">
    <location>
        <begin position="404"/>
        <end position="413"/>
    </location>
</feature>
<dbReference type="GO" id="GO:0003714">
    <property type="term" value="F:transcription corepressor activity"/>
    <property type="evidence" value="ECO:0007669"/>
    <property type="project" value="TreeGrafter"/>
</dbReference>
<dbReference type="AlphaFoldDB" id="A0A0C2G4K4"/>
<feature type="region of interest" description="Disordered" evidence="5">
    <location>
        <begin position="279"/>
        <end position="304"/>
    </location>
</feature>
<dbReference type="OrthoDB" id="21413at2759"/>
<dbReference type="GO" id="GO:0003682">
    <property type="term" value="F:chromatin binding"/>
    <property type="evidence" value="ECO:0007669"/>
    <property type="project" value="TreeGrafter"/>
</dbReference>
<keyword evidence="7" id="KW-1185">Reference proteome</keyword>
<dbReference type="EMBL" id="KN736552">
    <property type="protein sequence ID" value="KIH55895.1"/>
    <property type="molecule type" value="Genomic_DNA"/>
</dbReference>
<reference evidence="6 7" key="1">
    <citation type="submission" date="2013-12" db="EMBL/GenBank/DDBJ databases">
        <title>Draft genome of the parsitic nematode Ancylostoma duodenale.</title>
        <authorList>
            <person name="Mitreva M."/>
        </authorList>
    </citation>
    <scope>NUCLEOTIDE SEQUENCE [LARGE SCALE GENOMIC DNA]</scope>
    <source>
        <strain evidence="6 7">Zhejiang</strain>
    </source>
</reference>
<feature type="region of interest" description="Disordered" evidence="5">
    <location>
        <begin position="193"/>
        <end position="256"/>
    </location>
</feature>
<gene>
    <name evidence="6" type="ORF">ANCDUO_13937</name>
</gene>
<dbReference type="GO" id="GO:0005634">
    <property type="term" value="C:nucleus"/>
    <property type="evidence" value="ECO:0007669"/>
    <property type="project" value="UniProtKB-SubCell"/>
</dbReference>
<dbReference type="SUPFAM" id="SSF46579">
    <property type="entry name" value="Prefoldin"/>
    <property type="match status" value="1"/>
</dbReference>
<evidence type="ECO:0000256" key="3">
    <source>
        <dbReference type="ARBA" id="ARBA00023242"/>
    </source>
</evidence>